<protein>
    <submittedName>
        <fullName evidence="2">Small peptidoglycan-associated lipoprotein</fullName>
    </submittedName>
</protein>
<evidence type="ECO:0000256" key="1">
    <source>
        <dbReference type="SAM" id="SignalP"/>
    </source>
</evidence>
<dbReference type="RefSeq" id="WP_013489252.1">
    <property type="nucleotide sequence ID" value="NC_014829.1"/>
</dbReference>
<proteinExistence type="predicted"/>
<gene>
    <name evidence="2" type="ordered locus">Bcell_2664</name>
</gene>
<reference evidence="2 3" key="1">
    <citation type="submission" date="2010-12" db="EMBL/GenBank/DDBJ databases">
        <title>Complete sequence of Bacillus cellulosilyticus DSM 2522.</title>
        <authorList>
            <consortium name="US DOE Joint Genome Institute"/>
            <person name="Lucas S."/>
            <person name="Copeland A."/>
            <person name="Lapidus A."/>
            <person name="Cheng J.-F."/>
            <person name="Bruce D."/>
            <person name="Goodwin L."/>
            <person name="Pitluck S."/>
            <person name="Chertkov O."/>
            <person name="Detter J.C."/>
            <person name="Han C."/>
            <person name="Tapia R."/>
            <person name="Land M."/>
            <person name="Hauser L."/>
            <person name="Jeffries C."/>
            <person name="Kyrpides N."/>
            <person name="Ivanova N."/>
            <person name="Mikhailova N."/>
            <person name="Brumm P."/>
            <person name="Mead D."/>
            <person name="Woyke T."/>
        </authorList>
    </citation>
    <scope>NUCLEOTIDE SEQUENCE [LARGE SCALE GENOMIC DNA]</scope>
    <source>
        <strain evidence="3">ATCC 21833 / DSM 2522 / FERM P-1141 / JCM 9156 / N-4</strain>
    </source>
</reference>
<evidence type="ECO:0000313" key="3">
    <source>
        <dbReference type="Proteomes" id="UP000001401"/>
    </source>
</evidence>
<dbReference type="Proteomes" id="UP000001401">
    <property type="component" value="Chromosome"/>
</dbReference>
<dbReference type="eggNOG" id="COG0526">
    <property type="taxonomic scope" value="Bacteria"/>
</dbReference>
<accession>E6TUM9</accession>
<keyword evidence="2" id="KW-0449">Lipoprotein</keyword>
<sequence length="132" mass="15532" precursor="true">MALKFCLLIFSSLLLSSCFSQEADSTSNPFQLYETQENMPITFLFSDDNRLDEEVSYYDALLDFKREHPNRIHQIQIVSIHDESLVEHFHIETHPTLIIIQDDDIKVRIEGYKEAIEILTELETRLIQEQET</sequence>
<keyword evidence="3" id="KW-1185">Reference proteome</keyword>
<feature type="signal peptide" evidence="1">
    <location>
        <begin position="1"/>
        <end position="22"/>
    </location>
</feature>
<dbReference type="EMBL" id="CP002394">
    <property type="protein sequence ID" value="ADU30919.1"/>
    <property type="molecule type" value="Genomic_DNA"/>
</dbReference>
<evidence type="ECO:0000313" key="2">
    <source>
        <dbReference type="EMBL" id="ADU30919.1"/>
    </source>
</evidence>
<dbReference type="AlphaFoldDB" id="E6TUM9"/>
<dbReference type="HOGENOM" id="CLU_1912890_0_0_9"/>
<dbReference type="KEGG" id="bco:Bcell_2664"/>
<dbReference type="PROSITE" id="PS51257">
    <property type="entry name" value="PROKAR_LIPOPROTEIN"/>
    <property type="match status" value="1"/>
</dbReference>
<dbReference type="OrthoDB" id="2878533at2"/>
<keyword evidence="1" id="KW-0732">Signal</keyword>
<feature type="chain" id="PRO_5003211800" evidence="1">
    <location>
        <begin position="23"/>
        <end position="132"/>
    </location>
</feature>
<organism evidence="2 3">
    <name type="scientific">Evansella cellulosilytica (strain ATCC 21833 / DSM 2522 / FERM P-1141 / JCM 9156 / N-4)</name>
    <name type="common">Bacillus cellulosilyticus</name>
    <dbReference type="NCBI Taxonomy" id="649639"/>
    <lineage>
        <taxon>Bacteria</taxon>
        <taxon>Bacillati</taxon>
        <taxon>Bacillota</taxon>
        <taxon>Bacilli</taxon>
        <taxon>Bacillales</taxon>
        <taxon>Bacillaceae</taxon>
        <taxon>Evansella</taxon>
    </lineage>
</organism>
<dbReference type="STRING" id="649639.Bcell_2664"/>
<name>E6TUM9_EVAC2</name>